<dbReference type="EMBL" id="BART01006081">
    <property type="protein sequence ID" value="GAG57465.1"/>
    <property type="molecule type" value="Genomic_DNA"/>
</dbReference>
<feature type="non-terminal residue" evidence="1">
    <location>
        <position position="1"/>
    </location>
</feature>
<reference evidence="1" key="1">
    <citation type="journal article" date="2014" name="Front. Microbiol.">
        <title>High frequency of phylogenetically diverse reductive dehalogenase-homologous genes in deep subseafloor sedimentary metagenomes.</title>
        <authorList>
            <person name="Kawai M."/>
            <person name="Futagami T."/>
            <person name="Toyoda A."/>
            <person name="Takaki Y."/>
            <person name="Nishi S."/>
            <person name="Hori S."/>
            <person name="Arai W."/>
            <person name="Tsubouchi T."/>
            <person name="Morono Y."/>
            <person name="Uchiyama I."/>
            <person name="Ito T."/>
            <person name="Fujiyama A."/>
            <person name="Inagaki F."/>
            <person name="Takami H."/>
        </authorList>
    </citation>
    <scope>NUCLEOTIDE SEQUENCE</scope>
    <source>
        <strain evidence="1">Expedition CK06-06</strain>
    </source>
</reference>
<organism evidence="1">
    <name type="scientific">marine sediment metagenome</name>
    <dbReference type="NCBI Taxonomy" id="412755"/>
    <lineage>
        <taxon>unclassified sequences</taxon>
        <taxon>metagenomes</taxon>
        <taxon>ecological metagenomes</taxon>
    </lineage>
</organism>
<evidence type="ECO:0000313" key="1">
    <source>
        <dbReference type="EMBL" id="GAG57465.1"/>
    </source>
</evidence>
<comment type="caution">
    <text evidence="1">The sequence shown here is derived from an EMBL/GenBank/DDBJ whole genome shotgun (WGS) entry which is preliminary data.</text>
</comment>
<name>X0YMY6_9ZZZZ</name>
<sequence>ASTSINHVAGTFNMPSVTHTVTIASVLTGLTTDIKSILTRRLPSLEMGIRR</sequence>
<accession>X0YMY6</accession>
<protein>
    <submittedName>
        <fullName evidence="1">Uncharacterized protein</fullName>
    </submittedName>
</protein>
<proteinExistence type="predicted"/>
<gene>
    <name evidence="1" type="ORF">S01H4_13827</name>
</gene>
<dbReference type="AlphaFoldDB" id="X0YMY6"/>